<evidence type="ECO:0000313" key="1">
    <source>
        <dbReference type="EMBL" id="KAK9090633.1"/>
    </source>
</evidence>
<protein>
    <submittedName>
        <fullName evidence="1">Uncharacterized protein</fullName>
    </submittedName>
</protein>
<comment type="caution">
    <text evidence="1">The sequence shown here is derived from an EMBL/GenBank/DDBJ whole genome shotgun (WGS) entry which is preliminary data.</text>
</comment>
<evidence type="ECO:0000313" key="2">
    <source>
        <dbReference type="Proteomes" id="UP001417504"/>
    </source>
</evidence>
<accession>A0AAP0EHK2</accession>
<organism evidence="1 2">
    <name type="scientific">Stephania japonica</name>
    <dbReference type="NCBI Taxonomy" id="461633"/>
    <lineage>
        <taxon>Eukaryota</taxon>
        <taxon>Viridiplantae</taxon>
        <taxon>Streptophyta</taxon>
        <taxon>Embryophyta</taxon>
        <taxon>Tracheophyta</taxon>
        <taxon>Spermatophyta</taxon>
        <taxon>Magnoliopsida</taxon>
        <taxon>Ranunculales</taxon>
        <taxon>Menispermaceae</taxon>
        <taxon>Menispermoideae</taxon>
        <taxon>Cissampelideae</taxon>
        <taxon>Stephania</taxon>
    </lineage>
</organism>
<dbReference type="EMBL" id="JBBNAE010000010">
    <property type="protein sequence ID" value="KAK9090633.1"/>
    <property type="molecule type" value="Genomic_DNA"/>
</dbReference>
<dbReference type="AlphaFoldDB" id="A0AAP0EHK2"/>
<dbReference type="Proteomes" id="UP001417504">
    <property type="component" value="Unassembled WGS sequence"/>
</dbReference>
<name>A0AAP0EHK2_9MAGN</name>
<keyword evidence="2" id="KW-1185">Reference proteome</keyword>
<sequence>MVVAPSRELFGDDPTAPKLLHFMADMRVVSVYPVFSFLFLRGWITVSCRYRYSVQSNGGGTAMIGTGQGRLPIVPRRPNSPGHPSSRGQGLVVHCFIYLFTRFIVLRLRRGTIVSGGAAAGPQ</sequence>
<gene>
    <name evidence="1" type="ORF">Sjap_023810</name>
</gene>
<reference evidence="1 2" key="1">
    <citation type="submission" date="2024-01" db="EMBL/GenBank/DDBJ databases">
        <title>Genome assemblies of Stephania.</title>
        <authorList>
            <person name="Yang L."/>
        </authorList>
    </citation>
    <scope>NUCLEOTIDE SEQUENCE [LARGE SCALE GENOMIC DNA]</scope>
    <source>
        <strain evidence="1">QJT</strain>
        <tissue evidence="1">Leaf</tissue>
    </source>
</reference>
<proteinExistence type="predicted"/>